<dbReference type="InterPro" id="IPR013830">
    <property type="entry name" value="SGNH_hydro"/>
</dbReference>
<dbReference type="InterPro" id="IPR051532">
    <property type="entry name" value="Ester_Hydrolysis_Enzymes"/>
</dbReference>
<protein>
    <recommendedName>
        <fullName evidence="2">SGNH hydrolase-type esterase domain-containing protein</fullName>
    </recommendedName>
</protein>
<evidence type="ECO:0000256" key="1">
    <source>
        <dbReference type="SAM" id="Phobius"/>
    </source>
</evidence>
<accession>A0A5S9IM05</accession>
<feature type="transmembrane region" description="Helical" evidence="1">
    <location>
        <begin position="37"/>
        <end position="56"/>
    </location>
</feature>
<keyword evidence="1" id="KW-0472">Membrane</keyword>
<dbReference type="Proteomes" id="UP000326354">
    <property type="component" value="Chromosome"/>
</dbReference>
<feature type="domain" description="SGNH hydrolase-type esterase" evidence="2">
    <location>
        <begin position="146"/>
        <end position="400"/>
    </location>
</feature>
<keyword evidence="4" id="KW-1185">Reference proteome</keyword>
<dbReference type="RefSeq" id="WP_173013283.1">
    <property type="nucleotide sequence ID" value="NZ_AP019860.1"/>
</dbReference>
<dbReference type="InterPro" id="IPR036514">
    <property type="entry name" value="SGNH_hydro_sf"/>
</dbReference>
<dbReference type="AlphaFoldDB" id="A0A5S9IM05"/>
<dbReference type="Gene3D" id="3.40.50.1110">
    <property type="entry name" value="SGNH hydrolase"/>
    <property type="match status" value="1"/>
</dbReference>
<feature type="transmembrane region" description="Helical" evidence="1">
    <location>
        <begin position="63"/>
        <end position="85"/>
    </location>
</feature>
<keyword evidence="1" id="KW-1133">Transmembrane helix</keyword>
<sequence>MKKNNAAFLLLLPLLIYIANFCLCQQWSKTFLKLDRLFLYAFALYALLLLVVFCFLSRHITKFVLLLYAFLMSFVLLEISLWLFLGNSNFGKLDDIVLHHPNINRQGGLVKNLPGISGKFSFKTNQYRLRGAMEKTWEEYDVKILCVGGSTTECLYVEEELSWPYLLQNTLQKKIDKSVYVGNAGKSGMYSVAHSYLLEHYPYLSKFECIVVLCGINDLGALLRDNYEERSRELTENSFDMFYHYLSFFKLVKKIYIGTIVQDLEANWVLARRKKRQRKLEMNTITVKPRRYQFALDRYKADLRKIIDICRKKNKKLVLATQPVLWGENLSAYLEALLSAEVANGAYRSDILFEMMKGYNDVMRQVCKEQKILLVDLANKLPKDTSVFYDDCHFNVSGCQKVSDILTEPIAGFLRSK</sequence>
<dbReference type="Pfam" id="PF13472">
    <property type="entry name" value="Lipase_GDSL_2"/>
    <property type="match status" value="1"/>
</dbReference>
<gene>
    <name evidence="3" type="ORF">UABAM_02550</name>
</gene>
<dbReference type="GO" id="GO:0016788">
    <property type="term" value="F:hydrolase activity, acting on ester bonds"/>
    <property type="evidence" value="ECO:0007669"/>
    <property type="project" value="UniProtKB-ARBA"/>
</dbReference>
<proteinExistence type="predicted"/>
<organism evidence="3 4">
    <name type="scientific">Uabimicrobium amorphum</name>
    <dbReference type="NCBI Taxonomy" id="2596890"/>
    <lineage>
        <taxon>Bacteria</taxon>
        <taxon>Pseudomonadati</taxon>
        <taxon>Planctomycetota</taxon>
        <taxon>Candidatus Uabimicrobiia</taxon>
        <taxon>Candidatus Uabimicrobiales</taxon>
        <taxon>Candidatus Uabimicrobiaceae</taxon>
        <taxon>Candidatus Uabimicrobium</taxon>
    </lineage>
</organism>
<dbReference type="EMBL" id="AP019860">
    <property type="protein sequence ID" value="BBM84194.1"/>
    <property type="molecule type" value="Genomic_DNA"/>
</dbReference>
<name>A0A5S9IM05_UABAM</name>
<reference evidence="3 4" key="1">
    <citation type="submission" date="2019-08" db="EMBL/GenBank/DDBJ databases">
        <title>Complete genome sequence of Candidatus Uab amorphum.</title>
        <authorList>
            <person name="Shiratori T."/>
            <person name="Suzuki S."/>
            <person name="Kakizawa Y."/>
            <person name="Ishida K."/>
        </authorList>
    </citation>
    <scope>NUCLEOTIDE SEQUENCE [LARGE SCALE GENOMIC DNA]</scope>
    <source>
        <strain evidence="3 4">SRT547</strain>
    </source>
</reference>
<evidence type="ECO:0000259" key="2">
    <source>
        <dbReference type="Pfam" id="PF13472"/>
    </source>
</evidence>
<dbReference type="CDD" id="cd00229">
    <property type="entry name" value="SGNH_hydrolase"/>
    <property type="match status" value="1"/>
</dbReference>
<dbReference type="SUPFAM" id="SSF52266">
    <property type="entry name" value="SGNH hydrolase"/>
    <property type="match status" value="1"/>
</dbReference>
<evidence type="ECO:0000313" key="3">
    <source>
        <dbReference type="EMBL" id="BBM84194.1"/>
    </source>
</evidence>
<evidence type="ECO:0000313" key="4">
    <source>
        <dbReference type="Proteomes" id="UP000326354"/>
    </source>
</evidence>
<dbReference type="PANTHER" id="PTHR30383">
    <property type="entry name" value="THIOESTERASE 1/PROTEASE 1/LYSOPHOSPHOLIPASE L1"/>
    <property type="match status" value="1"/>
</dbReference>
<dbReference type="KEGG" id="uam:UABAM_02550"/>
<keyword evidence="1" id="KW-0812">Transmembrane</keyword>